<keyword evidence="3 9" id="KW-0378">Hydrolase</keyword>
<evidence type="ECO:0000256" key="7">
    <source>
        <dbReference type="ARBA" id="ARBA00040360"/>
    </source>
</evidence>
<keyword evidence="5 9" id="KW-0482">Metalloprotease</keyword>
<evidence type="ECO:0000256" key="1">
    <source>
        <dbReference type="ARBA" id="ARBA00022670"/>
    </source>
</evidence>
<feature type="transmembrane region" description="Helical" evidence="10">
    <location>
        <begin position="266"/>
        <end position="286"/>
    </location>
</feature>
<dbReference type="GO" id="GO:0005743">
    <property type="term" value="C:mitochondrial inner membrane"/>
    <property type="evidence" value="ECO:0007669"/>
    <property type="project" value="TreeGrafter"/>
</dbReference>
<evidence type="ECO:0000259" key="11">
    <source>
        <dbReference type="Pfam" id="PF01435"/>
    </source>
</evidence>
<keyword evidence="10" id="KW-0812">Transmembrane</keyword>
<keyword evidence="1 9" id="KW-0645">Protease</keyword>
<evidence type="ECO:0000256" key="10">
    <source>
        <dbReference type="SAM" id="Phobius"/>
    </source>
</evidence>
<keyword evidence="4 9" id="KW-0862">Zinc</keyword>
<feature type="domain" description="Peptidase M48" evidence="11">
    <location>
        <begin position="202"/>
        <end position="372"/>
    </location>
</feature>
<evidence type="ECO:0000256" key="3">
    <source>
        <dbReference type="ARBA" id="ARBA00022801"/>
    </source>
</evidence>
<keyword evidence="13" id="KW-1185">Reference proteome</keyword>
<evidence type="ECO:0000256" key="4">
    <source>
        <dbReference type="ARBA" id="ARBA00022833"/>
    </source>
</evidence>
<feature type="transmembrane region" description="Helical" evidence="10">
    <location>
        <begin position="292"/>
        <end position="311"/>
    </location>
</feature>
<evidence type="ECO:0000256" key="2">
    <source>
        <dbReference type="ARBA" id="ARBA00022723"/>
    </source>
</evidence>
<dbReference type="CDD" id="cd07331">
    <property type="entry name" value="M48C_Oma1_like"/>
    <property type="match status" value="1"/>
</dbReference>
<feature type="transmembrane region" description="Helical" evidence="10">
    <location>
        <begin position="119"/>
        <end position="137"/>
    </location>
</feature>
<keyword evidence="10" id="KW-1133">Transmembrane helix</keyword>
<dbReference type="Pfam" id="PF01435">
    <property type="entry name" value="Peptidase_M48"/>
    <property type="match status" value="1"/>
</dbReference>
<dbReference type="Gene3D" id="3.30.2010.10">
    <property type="entry name" value="Metalloproteases ('zincins'), catalytic domain"/>
    <property type="match status" value="1"/>
</dbReference>
<dbReference type="AlphaFoldDB" id="A0A6G0ZHM8"/>
<dbReference type="GO" id="GO:0034982">
    <property type="term" value="P:mitochondrial protein processing"/>
    <property type="evidence" value="ECO:0007669"/>
    <property type="project" value="TreeGrafter"/>
</dbReference>
<evidence type="ECO:0000313" key="12">
    <source>
        <dbReference type="EMBL" id="KAF0770254.1"/>
    </source>
</evidence>
<name>A0A6G0ZHM8_APHCR</name>
<dbReference type="EMBL" id="VUJU01000460">
    <property type="protein sequence ID" value="KAF0770254.1"/>
    <property type="molecule type" value="Genomic_DNA"/>
</dbReference>
<evidence type="ECO:0000256" key="9">
    <source>
        <dbReference type="RuleBase" id="RU003983"/>
    </source>
</evidence>
<organism evidence="12 13">
    <name type="scientific">Aphis craccivora</name>
    <name type="common">Cowpea aphid</name>
    <dbReference type="NCBI Taxonomy" id="307492"/>
    <lineage>
        <taxon>Eukaryota</taxon>
        <taxon>Metazoa</taxon>
        <taxon>Ecdysozoa</taxon>
        <taxon>Arthropoda</taxon>
        <taxon>Hexapoda</taxon>
        <taxon>Insecta</taxon>
        <taxon>Pterygota</taxon>
        <taxon>Neoptera</taxon>
        <taxon>Paraneoptera</taxon>
        <taxon>Hemiptera</taxon>
        <taxon>Sternorrhyncha</taxon>
        <taxon>Aphidomorpha</taxon>
        <taxon>Aphidoidea</taxon>
        <taxon>Aphididae</taxon>
        <taxon>Aphidini</taxon>
        <taxon>Aphis</taxon>
        <taxon>Aphis</taxon>
    </lineage>
</organism>
<reference evidence="12 13" key="1">
    <citation type="submission" date="2019-08" db="EMBL/GenBank/DDBJ databases">
        <title>Whole genome of Aphis craccivora.</title>
        <authorList>
            <person name="Voronova N.V."/>
            <person name="Shulinski R.S."/>
            <person name="Bandarenka Y.V."/>
            <person name="Zhorov D.G."/>
            <person name="Warner D."/>
        </authorList>
    </citation>
    <scope>NUCLEOTIDE SEQUENCE [LARGE SCALE GENOMIC DNA]</scope>
    <source>
        <strain evidence="12">180601</strain>
        <tissue evidence="12">Whole Body</tissue>
    </source>
</reference>
<evidence type="ECO:0000256" key="8">
    <source>
        <dbReference type="ARBA" id="ARBA00042978"/>
    </source>
</evidence>
<proteinExistence type="inferred from homology"/>
<dbReference type="Proteomes" id="UP000478052">
    <property type="component" value="Unassembled WGS sequence"/>
</dbReference>
<evidence type="ECO:0000256" key="6">
    <source>
        <dbReference type="ARBA" id="ARBA00038233"/>
    </source>
</evidence>
<protein>
    <recommendedName>
        <fullName evidence="7">Metalloendopeptidase OMA1, mitochondrial</fullName>
    </recommendedName>
    <alternativeName>
        <fullName evidence="8">Overlapping with the m-AAA protease 1 homolog</fullName>
    </alternativeName>
</protein>
<keyword evidence="2" id="KW-0479">Metal-binding</keyword>
<dbReference type="GO" id="GO:0004222">
    <property type="term" value="F:metalloendopeptidase activity"/>
    <property type="evidence" value="ECO:0007669"/>
    <property type="project" value="InterPro"/>
</dbReference>
<dbReference type="GO" id="GO:0046872">
    <property type="term" value="F:metal ion binding"/>
    <property type="evidence" value="ECO:0007669"/>
    <property type="project" value="UniProtKB-KW"/>
</dbReference>
<feature type="transmembrane region" description="Helical" evidence="10">
    <location>
        <begin position="78"/>
        <end position="99"/>
    </location>
</feature>
<comment type="similarity">
    <text evidence="6 9">Belongs to the peptidase M48 family.</text>
</comment>
<gene>
    <name evidence="12" type="ORF">FWK35_00007813</name>
</gene>
<dbReference type="PANTHER" id="PTHR22726">
    <property type="entry name" value="METALLOENDOPEPTIDASE OMA1"/>
    <property type="match status" value="1"/>
</dbReference>
<dbReference type="PANTHER" id="PTHR22726:SF1">
    <property type="entry name" value="METALLOENDOPEPTIDASE OMA1, MITOCHONDRIAL"/>
    <property type="match status" value="1"/>
</dbReference>
<dbReference type="InterPro" id="IPR001915">
    <property type="entry name" value="Peptidase_M48"/>
</dbReference>
<comment type="caution">
    <text evidence="12">The sequence shown here is derived from an EMBL/GenBank/DDBJ whole genome shotgun (WGS) entry which is preliminary data.</text>
</comment>
<evidence type="ECO:0000313" key="13">
    <source>
        <dbReference type="Proteomes" id="UP000478052"/>
    </source>
</evidence>
<feature type="transmembrane region" description="Helical" evidence="10">
    <location>
        <begin position="20"/>
        <end position="40"/>
    </location>
</feature>
<dbReference type="OrthoDB" id="7464992at2759"/>
<keyword evidence="10" id="KW-0472">Membrane</keyword>
<sequence>MFSKLTPKNFSLYSISGLRFLIKSLFSWISGMTGTALSILNPVMKIAKNTKLQLKYHFCRTGVRGSWSPDDMTYGMQVFLMQLPCIVGLVTGLAARYWWSGQAAPTKRRYADFAWTNRLFAGLAVIAALCLFGAFLWRHTELDPWTGRRGLFLFSDKVLEEMSEKEECSDPAEPPLLDATDPVHDRVAGVTSRLLAANVDLNAIGARQWTVQVLDSPAVNATVDSGGQVLVHVGLTKVANDDQLSIVLGHELAHCVLRHINQLCSVVFVVNSLGLMPLFAAGWATLPIGWSVFAHLSSVALLKVCVLWPYFRKYENEADRVGLELAAKACVDVTQGHLFWDAMSKMDSYPTKLFWWMSTHPTTKSRARHLQSLIPVATEIRRLAAC</sequence>
<accession>A0A6G0ZHM8</accession>
<dbReference type="InterPro" id="IPR051156">
    <property type="entry name" value="Mito/Outer_Membr_Metalloprot"/>
</dbReference>
<comment type="cofactor">
    <cofactor evidence="9">
        <name>Zn(2+)</name>
        <dbReference type="ChEBI" id="CHEBI:29105"/>
    </cofactor>
    <text evidence="9">Binds 1 zinc ion per subunit.</text>
</comment>
<evidence type="ECO:0000256" key="5">
    <source>
        <dbReference type="ARBA" id="ARBA00023049"/>
    </source>
</evidence>
<dbReference type="GO" id="GO:0006515">
    <property type="term" value="P:protein quality control for misfolded or incompletely synthesized proteins"/>
    <property type="evidence" value="ECO:0007669"/>
    <property type="project" value="TreeGrafter"/>
</dbReference>